<evidence type="ECO:0008006" key="3">
    <source>
        <dbReference type="Google" id="ProtNLM"/>
    </source>
</evidence>
<accession>A0AAV9ZID4</accession>
<dbReference type="EMBL" id="JAWWNJ010000141">
    <property type="protein sequence ID" value="KAK6984133.1"/>
    <property type="molecule type" value="Genomic_DNA"/>
</dbReference>
<feature type="non-terminal residue" evidence="1">
    <location>
        <position position="1"/>
    </location>
</feature>
<dbReference type="AlphaFoldDB" id="A0AAV9ZID4"/>
<proteinExistence type="predicted"/>
<comment type="caution">
    <text evidence="1">The sequence shown here is derived from an EMBL/GenBank/DDBJ whole genome shotgun (WGS) entry which is preliminary data.</text>
</comment>
<reference evidence="1 2" key="1">
    <citation type="journal article" date="2024" name="J Genomics">
        <title>Draft genome sequencing and assembly of Favolaschia claudopus CIRM-BRFM 2984 isolated from oak limbs.</title>
        <authorList>
            <person name="Navarro D."/>
            <person name="Drula E."/>
            <person name="Chaduli D."/>
            <person name="Cazenave R."/>
            <person name="Ahrendt S."/>
            <person name="Wang J."/>
            <person name="Lipzen A."/>
            <person name="Daum C."/>
            <person name="Barry K."/>
            <person name="Grigoriev I.V."/>
            <person name="Favel A."/>
            <person name="Rosso M.N."/>
            <person name="Martin F."/>
        </authorList>
    </citation>
    <scope>NUCLEOTIDE SEQUENCE [LARGE SCALE GENOMIC DNA]</scope>
    <source>
        <strain evidence="1 2">CIRM-BRFM 2984</strain>
    </source>
</reference>
<dbReference type="Proteomes" id="UP001362999">
    <property type="component" value="Unassembled WGS sequence"/>
</dbReference>
<name>A0AAV9ZID4_9AGAR</name>
<keyword evidence="2" id="KW-1185">Reference proteome</keyword>
<protein>
    <recommendedName>
        <fullName evidence="3">Secreted protein</fullName>
    </recommendedName>
</protein>
<sequence length="196" mass="22444">VGYPRWFSIALGGLFRRRSSASTCTSFCDYATLRTDSALYALPTVHPSSAYIRLRVHFAFTWHLHALHPRTSSAYVRLRATLCVPPASAQRLPTCAYEYILPLRGTSMRYIRERPAPMCVYELPCAFHPHLPSAYMRLRIHFAFTWHLHALHPRTSSAYVHLRVTLCVTPASAQRLHAPTNYYLRLRGTCSDSYIC</sequence>
<gene>
    <name evidence="1" type="ORF">R3P38DRAFT_3454761</name>
</gene>
<evidence type="ECO:0000313" key="1">
    <source>
        <dbReference type="EMBL" id="KAK6984133.1"/>
    </source>
</evidence>
<organism evidence="1 2">
    <name type="scientific">Favolaschia claudopus</name>
    <dbReference type="NCBI Taxonomy" id="2862362"/>
    <lineage>
        <taxon>Eukaryota</taxon>
        <taxon>Fungi</taxon>
        <taxon>Dikarya</taxon>
        <taxon>Basidiomycota</taxon>
        <taxon>Agaricomycotina</taxon>
        <taxon>Agaricomycetes</taxon>
        <taxon>Agaricomycetidae</taxon>
        <taxon>Agaricales</taxon>
        <taxon>Marasmiineae</taxon>
        <taxon>Mycenaceae</taxon>
        <taxon>Favolaschia</taxon>
    </lineage>
</organism>
<evidence type="ECO:0000313" key="2">
    <source>
        <dbReference type="Proteomes" id="UP001362999"/>
    </source>
</evidence>